<reference evidence="1 2" key="1">
    <citation type="submission" date="2015-06" db="EMBL/GenBank/DDBJ databases">
        <title>Draft genome assembly of filamentous brackish cyanobacterium Limnoraphis robusta strain CS-951.</title>
        <authorList>
            <person name="Willis A."/>
            <person name="Parks M."/>
            <person name="Burford M.A."/>
        </authorList>
    </citation>
    <scope>NUCLEOTIDE SEQUENCE [LARGE SCALE GENOMIC DNA]</scope>
    <source>
        <strain evidence="1 2">CS-951</strain>
    </source>
</reference>
<organism evidence="1 2">
    <name type="scientific">Limnoraphis robusta CS-951</name>
    <dbReference type="NCBI Taxonomy" id="1637645"/>
    <lineage>
        <taxon>Bacteria</taxon>
        <taxon>Bacillati</taxon>
        <taxon>Cyanobacteriota</taxon>
        <taxon>Cyanophyceae</taxon>
        <taxon>Oscillatoriophycideae</taxon>
        <taxon>Oscillatoriales</taxon>
        <taxon>Sirenicapillariaceae</taxon>
        <taxon>Limnoraphis</taxon>
    </lineage>
</organism>
<sequence>MSQLDEVIEKLMELDEDSLKAQLAVQEQQIANNDDTSRSPSSLDSLDSLEEELKATPRGGHDQETINAGDRFFQKLNAKAYKLMCSDLFDEQIIQTQSQALLKENLGKVAGKFKENFGTAAQALIPFLAANLQLAYPIAAILAVLIIKTISSATSETICEVWKSKVNESEISNPQASITETTPVNEAIEA</sequence>
<proteinExistence type="predicted"/>
<dbReference type="OrthoDB" id="455104at2"/>
<comment type="caution">
    <text evidence="1">The sequence shown here is derived from an EMBL/GenBank/DDBJ whole genome shotgun (WGS) entry which is preliminary data.</text>
</comment>
<dbReference type="AlphaFoldDB" id="A0A0F5YJK8"/>
<dbReference type="Proteomes" id="UP000033607">
    <property type="component" value="Unassembled WGS sequence"/>
</dbReference>
<protein>
    <submittedName>
        <fullName evidence="1">Uncharacterized protein</fullName>
    </submittedName>
</protein>
<accession>A0A0F5YJK8</accession>
<gene>
    <name evidence="1" type="ORF">WN50_05325</name>
</gene>
<evidence type="ECO:0000313" key="2">
    <source>
        <dbReference type="Proteomes" id="UP000033607"/>
    </source>
</evidence>
<dbReference type="EMBL" id="LATL02000048">
    <property type="protein sequence ID" value="KKD39089.1"/>
    <property type="molecule type" value="Genomic_DNA"/>
</dbReference>
<name>A0A0F5YJK8_9CYAN</name>
<evidence type="ECO:0000313" key="1">
    <source>
        <dbReference type="EMBL" id="KKD39089.1"/>
    </source>
</evidence>
<dbReference type="RefSeq" id="WP_046277473.1">
    <property type="nucleotide sequence ID" value="NZ_LATL02000048.1"/>
</dbReference>